<organism evidence="12 13">
    <name type="scientific">Kribbella jejuensis</name>
    <dbReference type="NCBI Taxonomy" id="236068"/>
    <lineage>
        <taxon>Bacteria</taxon>
        <taxon>Bacillati</taxon>
        <taxon>Actinomycetota</taxon>
        <taxon>Actinomycetes</taxon>
        <taxon>Propionibacteriales</taxon>
        <taxon>Kribbellaceae</taxon>
        <taxon>Kribbella</taxon>
    </lineage>
</organism>
<dbReference type="NCBIfam" id="TIGR00506">
    <property type="entry name" value="ribB"/>
    <property type="match status" value="1"/>
</dbReference>
<keyword evidence="8 11" id="KW-0460">Magnesium</keyword>
<evidence type="ECO:0000256" key="6">
    <source>
        <dbReference type="ARBA" id="ARBA00022619"/>
    </source>
</evidence>
<keyword evidence="9 11" id="KW-0464">Manganese</keyword>
<evidence type="ECO:0000256" key="7">
    <source>
        <dbReference type="ARBA" id="ARBA00022723"/>
    </source>
</evidence>
<comment type="pathway">
    <text evidence="4 11">Cofactor biosynthesis; riboflavin biosynthesis; 2-hydroxy-3-oxobutyl phosphate from D-ribulose 5-phosphate: step 1/1.</text>
</comment>
<evidence type="ECO:0000256" key="10">
    <source>
        <dbReference type="ARBA" id="ARBA00023239"/>
    </source>
</evidence>
<comment type="cofactor">
    <cofactor evidence="2">
        <name>Mn(2+)</name>
        <dbReference type="ChEBI" id="CHEBI:29035"/>
    </cofactor>
</comment>
<comment type="subunit">
    <text evidence="11">Homodimer.</text>
</comment>
<evidence type="ECO:0000256" key="3">
    <source>
        <dbReference type="ARBA" id="ARBA00002284"/>
    </source>
</evidence>
<dbReference type="InterPro" id="IPR000422">
    <property type="entry name" value="DHBP_synthase_RibB"/>
</dbReference>
<keyword evidence="13" id="KW-1185">Reference proteome</keyword>
<comment type="caution">
    <text evidence="12">The sequence shown here is derived from an EMBL/GenBank/DDBJ whole genome shotgun (WGS) entry which is preliminary data.</text>
</comment>
<keyword evidence="7 11" id="KW-0479">Metal-binding</keyword>
<comment type="catalytic activity">
    <reaction evidence="1 11">
        <text>D-ribulose 5-phosphate = (2S)-2-hydroxy-3-oxobutyl phosphate + formate + H(+)</text>
        <dbReference type="Rhea" id="RHEA:18457"/>
        <dbReference type="ChEBI" id="CHEBI:15378"/>
        <dbReference type="ChEBI" id="CHEBI:15740"/>
        <dbReference type="ChEBI" id="CHEBI:58121"/>
        <dbReference type="ChEBI" id="CHEBI:58830"/>
        <dbReference type="EC" id="4.1.99.12"/>
    </reaction>
</comment>
<dbReference type="Proteomes" id="UP000316298">
    <property type="component" value="Unassembled WGS sequence"/>
</dbReference>
<dbReference type="GO" id="GO:0003935">
    <property type="term" value="F:GTP cyclohydrolase II activity"/>
    <property type="evidence" value="ECO:0007669"/>
    <property type="project" value="TreeGrafter"/>
</dbReference>
<evidence type="ECO:0000256" key="2">
    <source>
        <dbReference type="ARBA" id="ARBA00001936"/>
    </source>
</evidence>
<comment type="function">
    <text evidence="3 11">Catalyzes the conversion of D-ribulose 5-phosphate to formate and 3,4-dihydroxy-2-butanone 4-phosphate.</text>
</comment>
<dbReference type="PANTHER" id="PTHR21327:SF18">
    <property type="entry name" value="3,4-DIHYDROXY-2-BUTANONE 4-PHOSPHATE SYNTHASE"/>
    <property type="match status" value="1"/>
</dbReference>
<dbReference type="EC" id="4.1.99.12" evidence="11"/>
<comment type="similarity">
    <text evidence="11">Belongs to the DHBP synthase family.</text>
</comment>
<keyword evidence="6 11" id="KW-0686">Riboflavin biosynthesis</keyword>
<dbReference type="AlphaFoldDB" id="A0A542EVD5"/>
<keyword evidence="10 11" id="KW-0456">Lyase</keyword>
<evidence type="ECO:0000313" key="12">
    <source>
        <dbReference type="EMBL" id="TQJ19317.1"/>
    </source>
</evidence>
<dbReference type="FunFam" id="3.90.870.10:FF:000001">
    <property type="entry name" value="Riboflavin biosynthesis protein RibBA"/>
    <property type="match status" value="1"/>
</dbReference>
<evidence type="ECO:0000256" key="1">
    <source>
        <dbReference type="ARBA" id="ARBA00000141"/>
    </source>
</evidence>
<dbReference type="GO" id="GO:0009231">
    <property type="term" value="P:riboflavin biosynthetic process"/>
    <property type="evidence" value="ECO:0007669"/>
    <property type="project" value="UniProtKB-UniPathway"/>
</dbReference>
<evidence type="ECO:0000313" key="13">
    <source>
        <dbReference type="Proteomes" id="UP000316298"/>
    </source>
</evidence>
<protein>
    <recommendedName>
        <fullName evidence="11">3,4-dihydroxy-2-butanone 4-phosphate synthase</fullName>
        <shortName evidence="11">DHBP synthase</shortName>
        <ecNumber evidence="11">4.1.99.12</ecNumber>
    </recommendedName>
</protein>
<evidence type="ECO:0000256" key="11">
    <source>
        <dbReference type="RuleBase" id="RU003843"/>
    </source>
</evidence>
<proteinExistence type="inferred from homology"/>
<dbReference type="InterPro" id="IPR017945">
    <property type="entry name" value="DHBP_synth_RibB-like_a/b_dom"/>
</dbReference>
<dbReference type="GO" id="GO:0005829">
    <property type="term" value="C:cytosol"/>
    <property type="evidence" value="ECO:0007669"/>
    <property type="project" value="TreeGrafter"/>
</dbReference>
<comment type="cofactor">
    <cofactor evidence="11">
        <name>Mg(2+)</name>
        <dbReference type="ChEBI" id="CHEBI:18420"/>
    </cofactor>
    <cofactor evidence="11">
        <name>Mn(2+)</name>
        <dbReference type="ChEBI" id="CHEBI:29035"/>
    </cofactor>
    <text evidence="11">Binds 2 divalent metal cations per subunit. Magnesium or manganese.</text>
</comment>
<evidence type="ECO:0000256" key="5">
    <source>
        <dbReference type="ARBA" id="ARBA00005520"/>
    </source>
</evidence>
<name>A0A542EVD5_9ACTN</name>
<dbReference type="GO" id="GO:0008686">
    <property type="term" value="F:3,4-dihydroxy-2-butanone-4-phosphate synthase activity"/>
    <property type="evidence" value="ECO:0007669"/>
    <property type="project" value="UniProtKB-EC"/>
</dbReference>
<evidence type="ECO:0000256" key="9">
    <source>
        <dbReference type="ARBA" id="ARBA00023211"/>
    </source>
</evidence>
<evidence type="ECO:0000256" key="4">
    <source>
        <dbReference type="ARBA" id="ARBA00004904"/>
    </source>
</evidence>
<dbReference type="SUPFAM" id="SSF55821">
    <property type="entry name" value="YrdC/RibB"/>
    <property type="match status" value="1"/>
</dbReference>
<sequence>MCTAERTTKMNTLTSLDTIERAVAELAAGRPVVVVDDEDRENEGDLTFAASLATPELMALLVRHTSGYVCAPAAAVVLDRLELPLMVPDNQDSLRTAYTVSVDAATGVGTGISAADRARTVRVLADPSAQCTDLVRPGHILPLRAVDGGVRQRPGHTEATVELVRLAGLPPVGVIGELMNDDGTLMTGPDLRAFADAHGFAMVSIADLVSYLS</sequence>
<dbReference type="PANTHER" id="PTHR21327">
    <property type="entry name" value="GTP CYCLOHYDROLASE II-RELATED"/>
    <property type="match status" value="1"/>
</dbReference>
<accession>A0A542EVD5</accession>
<dbReference type="UniPathway" id="UPA00275">
    <property type="reaction ID" value="UER00399"/>
</dbReference>
<reference evidence="12 13" key="1">
    <citation type="submission" date="2019-06" db="EMBL/GenBank/DDBJ databases">
        <title>Sequencing the genomes of 1000 actinobacteria strains.</title>
        <authorList>
            <person name="Klenk H.-P."/>
        </authorList>
    </citation>
    <scope>NUCLEOTIDE SEQUENCE [LARGE SCALE GENOMIC DNA]</scope>
    <source>
        <strain evidence="12 13">DSM 17305</strain>
    </source>
</reference>
<dbReference type="Pfam" id="PF00926">
    <property type="entry name" value="DHBP_synthase"/>
    <property type="match status" value="1"/>
</dbReference>
<dbReference type="EMBL" id="VFMM01000001">
    <property type="protein sequence ID" value="TQJ19317.1"/>
    <property type="molecule type" value="Genomic_DNA"/>
</dbReference>
<dbReference type="GO" id="GO:0046872">
    <property type="term" value="F:metal ion binding"/>
    <property type="evidence" value="ECO:0007669"/>
    <property type="project" value="UniProtKB-KW"/>
</dbReference>
<gene>
    <name evidence="12" type="ORF">FB475_3480</name>
</gene>
<evidence type="ECO:0000256" key="8">
    <source>
        <dbReference type="ARBA" id="ARBA00022842"/>
    </source>
</evidence>
<comment type="similarity">
    <text evidence="5">In the N-terminal section; belongs to the DHBP synthase family.</text>
</comment>
<dbReference type="Gene3D" id="3.90.870.10">
    <property type="entry name" value="DHBP synthase"/>
    <property type="match status" value="1"/>
</dbReference>